<accession>A0A433QU00</accession>
<protein>
    <recommendedName>
        <fullName evidence="7">Ion transport domain-containing protein</fullName>
    </recommendedName>
</protein>
<keyword evidence="3" id="KW-0677">Repeat</keyword>
<dbReference type="Proteomes" id="UP000274822">
    <property type="component" value="Unassembled WGS sequence"/>
</dbReference>
<dbReference type="SUPFAM" id="SSF82171">
    <property type="entry name" value="DPP6 N-terminal domain-like"/>
    <property type="match status" value="1"/>
</dbReference>
<dbReference type="Pfam" id="PF00520">
    <property type="entry name" value="Ion_trans"/>
    <property type="match status" value="1"/>
</dbReference>
<reference evidence="8 9" key="1">
    <citation type="journal article" date="2018" name="New Phytol.">
        <title>Phylogenomics of Endogonaceae and evolution of mycorrhizas within Mucoromycota.</title>
        <authorList>
            <person name="Chang Y."/>
            <person name="Desiro A."/>
            <person name="Na H."/>
            <person name="Sandor L."/>
            <person name="Lipzen A."/>
            <person name="Clum A."/>
            <person name="Barry K."/>
            <person name="Grigoriev I.V."/>
            <person name="Martin F.M."/>
            <person name="Stajich J.E."/>
            <person name="Smith M.E."/>
            <person name="Bonito G."/>
            <person name="Spatafora J.W."/>
        </authorList>
    </citation>
    <scope>NUCLEOTIDE SEQUENCE [LARGE SCALE GENOMIC DNA]</scope>
    <source>
        <strain evidence="8 9">AD002</strain>
    </source>
</reference>
<dbReference type="EMBL" id="RBNJ01001370">
    <property type="protein sequence ID" value="RUS33225.1"/>
    <property type="molecule type" value="Genomic_DNA"/>
</dbReference>
<evidence type="ECO:0000259" key="7">
    <source>
        <dbReference type="Pfam" id="PF00520"/>
    </source>
</evidence>
<keyword evidence="4 6" id="KW-1133">Transmembrane helix</keyword>
<feature type="transmembrane region" description="Helical" evidence="6">
    <location>
        <begin position="1052"/>
        <end position="1071"/>
    </location>
</feature>
<evidence type="ECO:0000256" key="1">
    <source>
        <dbReference type="ARBA" id="ARBA00004141"/>
    </source>
</evidence>
<feature type="domain" description="Ion transport" evidence="7">
    <location>
        <begin position="949"/>
        <end position="1167"/>
    </location>
</feature>
<evidence type="ECO:0000313" key="9">
    <source>
        <dbReference type="Proteomes" id="UP000274822"/>
    </source>
</evidence>
<dbReference type="PANTHER" id="PTHR10582">
    <property type="entry name" value="TRANSIENT RECEPTOR POTENTIAL ION CHANNEL PROTEIN"/>
    <property type="match status" value="1"/>
</dbReference>
<keyword evidence="9" id="KW-1185">Reference proteome</keyword>
<dbReference type="InterPro" id="IPR005821">
    <property type="entry name" value="Ion_trans_dom"/>
</dbReference>
<evidence type="ECO:0000256" key="5">
    <source>
        <dbReference type="ARBA" id="ARBA00023136"/>
    </source>
</evidence>
<dbReference type="GO" id="GO:0005216">
    <property type="term" value="F:monoatomic ion channel activity"/>
    <property type="evidence" value="ECO:0007669"/>
    <property type="project" value="InterPro"/>
</dbReference>
<evidence type="ECO:0000313" key="8">
    <source>
        <dbReference type="EMBL" id="RUS33225.1"/>
    </source>
</evidence>
<dbReference type="GO" id="GO:0098703">
    <property type="term" value="P:calcium ion import across plasma membrane"/>
    <property type="evidence" value="ECO:0007669"/>
    <property type="project" value="TreeGrafter"/>
</dbReference>
<keyword evidence="2 6" id="KW-0812">Transmembrane</keyword>
<dbReference type="GO" id="GO:0005886">
    <property type="term" value="C:plasma membrane"/>
    <property type="evidence" value="ECO:0007669"/>
    <property type="project" value="TreeGrafter"/>
</dbReference>
<dbReference type="InterPro" id="IPR024862">
    <property type="entry name" value="TRPV"/>
</dbReference>
<feature type="transmembrane region" description="Helical" evidence="6">
    <location>
        <begin position="1136"/>
        <end position="1161"/>
    </location>
</feature>
<evidence type="ECO:0000256" key="4">
    <source>
        <dbReference type="ARBA" id="ARBA00022989"/>
    </source>
</evidence>
<organism evidence="8 9">
    <name type="scientific">Jimgerdemannia flammicorona</name>
    <dbReference type="NCBI Taxonomy" id="994334"/>
    <lineage>
        <taxon>Eukaryota</taxon>
        <taxon>Fungi</taxon>
        <taxon>Fungi incertae sedis</taxon>
        <taxon>Mucoromycota</taxon>
        <taxon>Mucoromycotina</taxon>
        <taxon>Endogonomycetes</taxon>
        <taxon>Endogonales</taxon>
        <taxon>Endogonaceae</taxon>
        <taxon>Jimgerdemannia</taxon>
    </lineage>
</organism>
<dbReference type="PANTHER" id="PTHR10582:SF2">
    <property type="entry name" value="INACTIVE"/>
    <property type="match status" value="1"/>
</dbReference>
<evidence type="ECO:0000256" key="2">
    <source>
        <dbReference type="ARBA" id="ARBA00022692"/>
    </source>
</evidence>
<sequence>MSKFLQLFSSSYLSRSARTSPLELSQPTFRKGMTSPSSVRLIEVDTTEPVITKPKRETWVVQMENSSDVFKKHKITNIDENGENDLPPMLRAEPSTDGHRLVTFHGASHHPTMTIVWWTVGFEPDFRYSKLFQTTVSVNTHSSYLGALAISNCGSYVIYGVSKSSSLHHGAVTHTVLDDGRRNVVHIALSNLQSNKAWFAYDDQGDIENLVISDSDKALILVYDSHIQNIIHRYANDVPKSLYLRRASWRLTEKYYSTNAIDRDNFASLHSLHMAELLMPINFRPIDYALSRGNRMLATFGIDAETKAYYIRVILLENLVELTSVKVGERERITPHLKYFAFTHNDSCITMTLGVGHYPPSTQLYRWNFYSNEDPQVHLNLPMQNIEGVFRSDEYWCIILRQGTTWALEAISPLDEAINPTEDYTEPKLMKEGDEIPTTHGNVMQRWFSHETESRTEKTVVYSEDGTRSLEVMVNDGEHESWRINLLYGGEVIFDLPLGWCTDSTKCIFKVKFLDGPNHFFVADKTYFQLWRVDDDRTAVLEYAQIIAGGDVNVMYEEGDAQGPVDAFISPKKRKISRIQIVRQHGANRIVEDVPLHLTTTSVYKTALRTFETFVHLLQSTAACSTIAGLPLFDTLLHGCQVRITECVKEYPIIRVLGIVHFNMLIGIDRYIADSTAYTSAHKRVFDQGVNFILELLQSNDLYISTSPMAHSDFPMSADTSKKLSSSSSPQAKILLPYFLRSMTTRPAYLRSVTAGWNLLCVGSPKVALTFLHTAACVASPFTLTAADDLSRVATKYISGQEMTSLSPAACLIDVNSEWAWRLFLVRRYLCEVFQPPDLDLTGLFPLRGDSTVLCVNPLPHFGSYVNLTYRDSWIHPRSPFTAVVDYLFDSDDIFDLPMMEATIMFKWRTFARTRWIWLRMIPHLVNSSAFFAAAVMVSDPVGAYPQTALALMVIVVLFSVANLCHEIMQAISERLRYVRSWYNWFDLLTIGLTIASAVPTIQNPNLPQQNWVLSLTVILVWVHTLLQLRVFRAIGTYVDILWELLKQVGTFLMILALLVLAFANGLFIYLRGQVIPPPAPLTGFIGNSISITLQQPMDTVNKFVRFDESLKSTYLFLTGDYSSISPWDGDPLVDIIKIAFSFITVIMMLNVLIAILSDVINMAREQGKRRWLRELAQVIVEIERTMLLPFERRNPHWFPEFIFYGADPDTIKYWEKEREVEAGLEPEEVRVLKGELKMRAEALDQTQQTVAEQREQIKVLLQLLGSRAVTEGQSAATGVVADGATS</sequence>
<feature type="transmembrane region" description="Helical" evidence="6">
    <location>
        <begin position="1012"/>
        <end position="1032"/>
    </location>
</feature>
<feature type="transmembrane region" description="Helical" evidence="6">
    <location>
        <begin position="653"/>
        <end position="673"/>
    </location>
</feature>
<gene>
    <name evidence="8" type="ORF">BC938DRAFT_472514</name>
</gene>
<feature type="transmembrane region" description="Helical" evidence="6">
    <location>
        <begin position="944"/>
        <end position="962"/>
    </location>
</feature>
<evidence type="ECO:0000256" key="6">
    <source>
        <dbReference type="SAM" id="Phobius"/>
    </source>
</evidence>
<feature type="transmembrane region" description="Helical" evidence="6">
    <location>
        <begin position="982"/>
        <end position="1000"/>
    </location>
</feature>
<comment type="subcellular location">
    <subcellularLocation>
        <location evidence="1">Membrane</location>
        <topology evidence="1">Multi-pass membrane protein</topology>
    </subcellularLocation>
</comment>
<evidence type="ECO:0000256" key="3">
    <source>
        <dbReference type="ARBA" id="ARBA00022737"/>
    </source>
</evidence>
<comment type="caution">
    <text evidence="8">The sequence shown here is derived from an EMBL/GenBank/DDBJ whole genome shotgun (WGS) entry which is preliminary data.</text>
</comment>
<name>A0A433QU00_9FUNG</name>
<proteinExistence type="predicted"/>
<feature type="transmembrane region" description="Helical" evidence="6">
    <location>
        <begin position="917"/>
        <end position="938"/>
    </location>
</feature>
<keyword evidence="5 6" id="KW-0472">Membrane</keyword>